<dbReference type="Proteomes" id="UP001519287">
    <property type="component" value="Unassembled WGS sequence"/>
</dbReference>
<dbReference type="InterPro" id="IPR036291">
    <property type="entry name" value="NAD(P)-bd_dom_sf"/>
</dbReference>
<evidence type="ECO:0000259" key="1">
    <source>
        <dbReference type="Pfam" id="PF01408"/>
    </source>
</evidence>
<dbReference type="InterPro" id="IPR000683">
    <property type="entry name" value="Gfo/Idh/MocA-like_OxRdtase_N"/>
</dbReference>
<organism evidence="2 3">
    <name type="scientific">Paenibacillus eucommiae</name>
    <dbReference type="NCBI Taxonomy" id="1355755"/>
    <lineage>
        <taxon>Bacteria</taxon>
        <taxon>Bacillati</taxon>
        <taxon>Bacillota</taxon>
        <taxon>Bacilli</taxon>
        <taxon>Bacillales</taxon>
        <taxon>Paenibacillaceae</taxon>
        <taxon>Paenibacillus</taxon>
    </lineage>
</organism>
<name>A0ABS4J1U0_9BACL</name>
<proteinExistence type="predicted"/>
<dbReference type="Gene3D" id="3.30.360.10">
    <property type="entry name" value="Dihydrodipicolinate Reductase, domain 2"/>
    <property type="match status" value="1"/>
</dbReference>
<sequence length="307" mass="34430">MGMMTRQLKLGMIGLDTSHVSAFAALLNDAANPYHVPGGTIQVVYPGIASEDFEISYGRVRTFTDEMVNKYNARLVDSEQAVAEECDAILLLSVDGRVHLEQFRKIAAFGKPVFIDKPLAVSTEQAREIMELVKRYQVPFMSCSSLRYGEALTEQLQRTENGSIRGADCFGPMMLQPTQPGLYWYGIHAVEMLYRVMGQGCQSVTATKNEDYDVIVGVWKDGRIGTIRGNRVGNYNYGVLIHWEKEVGFADINAHPKPMYASMLEHIMHLFQSGESNIDLDETLEIMHFIECANESRITGKTVRLCL</sequence>
<evidence type="ECO:0000313" key="2">
    <source>
        <dbReference type="EMBL" id="MBP1993101.1"/>
    </source>
</evidence>
<dbReference type="Gene3D" id="3.40.50.720">
    <property type="entry name" value="NAD(P)-binding Rossmann-like Domain"/>
    <property type="match status" value="1"/>
</dbReference>
<reference evidence="2 3" key="1">
    <citation type="submission" date="2021-03" db="EMBL/GenBank/DDBJ databases">
        <title>Genomic Encyclopedia of Type Strains, Phase IV (KMG-IV): sequencing the most valuable type-strain genomes for metagenomic binning, comparative biology and taxonomic classification.</title>
        <authorList>
            <person name="Goeker M."/>
        </authorList>
    </citation>
    <scope>NUCLEOTIDE SEQUENCE [LARGE SCALE GENOMIC DNA]</scope>
    <source>
        <strain evidence="2 3">DSM 26048</strain>
    </source>
</reference>
<feature type="domain" description="Gfo/Idh/MocA-like oxidoreductase N-terminal" evidence="1">
    <location>
        <begin position="67"/>
        <end position="141"/>
    </location>
</feature>
<comment type="caution">
    <text evidence="2">The sequence shown here is derived from an EMBL/GenBank/DDBJ whole genome shotgun (WGS) entry which is preliminary data.</text>
</comment>
<dbReference type="PANTHER" id="PTHR43377:SF1">
    <property type="entry name" value="BILIVERDIN REDUCTASE A"/>
    <property type="match status" value="1"/>
</dbReference>
<protein>
    <submittedName>
        <fullName evidence="2">Dehydrogenase</fullName>
    </submittedName>
</protein>
<dbReference type="InterPro" id="IPR051450">
    <property type="entry name" value="Gfo/Idh/MocA_Oxidoreductases"/>
</dbReference>
<gene>
    <name evidence="2" type="ORF">J2Z66_004718</name>
</gene>
<dbReference type="Pfam" id="PF01408">
    <property type="entry name" value="GFO_IDH_MocA"/>
    <property type="match status" value="1"/>
</dbReference>
<dbReference type="SUPFAM" id="SSF51735">
    <property type="entry name" value="NAD(P)-binding Rossmann-fold domains"/>
    <property type="match status" value="1"/>
</dbReference>
<accession>A0ABS4J1U0</accession>
<dbReference type="PANTHER" id="PTHR43377">
    <property type="entry name" value="BILIVERDIN REDUCTASE A"/>
    <property type="match status" value="1"/>
</dbReference>
<evidence type="ECO:0000313" key="3">
    <source>
        <dbReference type="Proteomes" id="UP001519287"/>
    </source>
</evidence>
<keyword evidence="3" id="KW-1185">Reference proteome</keyword>
<dbReference type="EMBL" id="JAGGLB010000017">
    <property type="protein sequence ID" value="MBP1993101.1"/>
    <property type="molecule type" value="Genomic_DNA"/>
</dbReference>